<feature type="domain" description="HPP transmembrane region" evidence="3">
    <location>
        <begin position="38"/>
        <end position="157"/>
    </location>
</feature>
<sequence length="212" mass="23211">MAYRKGKNEELHVVNLSSKYKEHPLRNGLLPALFASITVSAIYYIFISGGFDRLYGAGSSEVIFASFAASVFILFMMPRSRAARVPKFAKSYFMAAIMGYLGFLLSMHIPTAIAIGITIFALIVLLVATKSEHPPAVGIAFAFVIYRVGFYGVFEVIAILIAIIGIRILLEESVFAIKDLEKFDAQIMHGLGGKSTKRSKNGKFVNSKKGKG</sequence>
<dbReference type="Proteomes" id="UP000332487">
    <property type="component" value="Unassembled WGS sequence"/>
</dbReference>
<proteinExistence type="predicted"/>
<feature type="transmembrane region" description="Helical" evidence="2">
    <location>
        <begin position="148"/>
        <end position="170"/>
    </location>
</feature>
<dbReference type="AlphaFoldDB" id="C7DIQ8"/>
<reference evidence="4 5" key="1">
    <citation type="journal article" date="2009" name="Genome Biol.">
        <title>Community-wide analysis of microbial genome sequence signatures.</title>
        <authorList>
            <person name="Dick G.J."/>
            <person name="Andersson A.F."/>
            <person name="Baker B.J."/>
            <person name="Simmons S.L."/>
            <person name="Thomas B.C."/>
            <person name="Yelton A.P."/>
            <person name="Banfield J.F."/>
        </authorList>
    </citation>
    <scope>NUCLEOTIDE SEQUENCE [LARGE SCALE GENOMIC DNA]</scope>
    <source>
        <strain evidence="4">ARMAN-2</strain>
    </source>
</reference>
<evidence type="ECO:0000313" key="5">
    <source>
        <dbReference type="Proteomes" id="UP000332487"/>
    </source>
</evidence>
<protein>
    <recommendedName>
        <fullName evidence="3">HPP transmembrane region domain-containing protein</fullName>
    </recommendedName>
</protein>
<evidence type="ECO:0000259" key="3">
    <source>
        <dbReference type="Pfam" id="PF04982"/>
    </source>
</evidence>
<keyword evidence="2" id="KW-1133">Transmembrane helix</keyword>
<dbReference type="InterPro" id="IPR058581">
    <property type="entry name" value="TM_HPP"/>
</dbReference>
<accession>C7DIQ8</accession>
<evidence type="ECO:0000256" key="1">
    <source>
        <dbReference type="SAM" id="MobiDB-lite"/>
    </source>
</evidence>
<feature type="transmembrane region" description="Helical" evidence="2">
    <location>
        <begin position="97"/>
        <end position="128"/>
    </location>
</feature>
<dbReference type="Pfam" id="PF04982">
    <property type="entry name" value="TM_HPP"/>
    <property type="match status" value="1"/>
</dbReference>
<feature type="compositionally biased region" description="Basic residues" evidence="1">
    <location>
        <begin position="195"/>
        <end position="212"/>
    </location>
</feature>
<organism evidence="4 5">
    <name type="scientific">Candidatus Micrarchaeum acidiphilum ARMAN-2</name>
    <dbReference type="NCBI Taxonomy" id="425595"/>
    <lineage>
        <taxon>Archaea</taxon>
        <taxon>Candidatus Micrarchaeota</taxon>
        <taxon>Candidatus Micrarchaeia</taxon>
        <taxon>Candidatus Micrarchaeales</taxon>
        <taxon>Candidatus Micrarchaeaceae</taxon>
        <taxon>Candidatus Micrarchaeum</taxon>
    </lineage>
</organism>
<feature type="transmembrane region" description="Helical" evidence="2">
    <location>
        <begin position="53"/>
        <end position="76"/>
    </location>
</feature>
<gene>
    <name evidence="4" type="ORF">UNLARM2_0946</name>
</gene>
<keyword evidence="2" id="KW-0472">Membrane</keyword>
<reference evidence="4 5" key="2">
    <citation type="journal article" date="2010" name="Proc. Natl. Acad. Sci. U.S.A.">
        <title>Enigmatic, ultrasmall, uncultivated Archaea.</title>
        <authorList>
            <person name="Baker B.J."/>
            <person name="Comolli L.R."/>
            <person name="Dick G.J."/>
            <person name="Hauser L.J."/>
            <person name="Hyatt D."/>
            <person name="Dill B.D."/>
            <person name="Land M.L."/>
            <person name="Verberkmoes N.C."/>
            <person name="Hettich R.L."/>
            <person name="Banfield J.F."/>
        </authorList>
    </citation>
    <scope>NUCLEOTIDE SEQUENCE [LARGE SCALE GENOMIC DNA]</scope>
    <source>
        <strain evidence="4">ARMAN-2</strain>
    </source>
</reference>
<evidence type="ECO:0000313" key="4">
    <source>
        <dbReference type="EMBL" id="EET89832.1"/>
    </source>
</evidence>
<evidence type="ECO:0000256" key="2">
    <source>
        <dbReference type="SAM" id="Phobius"/>
    </source>
</evidence>
<name>C7DIQ8_MICA2</name>
<dbReference type="EMBL" id="GG697241">
    <property type="protein sequence ID" value="EET89832.1"/>
    <property type="molecule type" value="Genomic_DNA"/>
</dbReference>
<feature type="region of interest" description="Disordered" evidence="1">
    <location>
        <begin position="193"/>
        <end position="212"/>
    </location>
</feature>
<feature type="transmembrane region" description="Helical" evidence="2">
    <location>
        <begin position="28"/>
        <end position="47"/>
    </location>
</feature>
<keyword evidence="2" id="KW-0812">Transmembrane</keyword>
<keyword evidence="5" id="KW-1185">Reference proteome</keyword>